<evidence type="ECO:0000313" key="2">
    <source>
        <dbReference type="EMBL" id="SHK66501.1"/>
    </source>
</evidence>
<accession>A0A1M6UBG0</accession>
<evidence type="ECO:0000256" key="1">
    <source>
        <dbReference type="SAM" id="Phobius"/>
    </source>
</evidence>
<organism evidence="2 3">
    <name type="scientific">Alicyclobacillus tolerans</name>
    <dbReference type="NCBI Taxonomy" id="90970"/>
    <lineage>
        <taxon>Bacteria</taxon>
        <taxon>Bacillati</taxon>
        <taxon>Bacillota</taxon>
        <taxon>Bacilli</taxon>
        <taxon>Bacillales</taxon>
        <taxon>Alicyclobacillaceae</taxon>
        <taxon>Alicyclobacillus</taxon>
    </lineage>
</organism>
<protein>
    <submittedName>
        <fullName evidence="2">Uncharacterized protein</fullName>
    </submittedName>
</protein>
<gene>
    <name evidence="2" type="ORF">SAMN05443507_11929</name>
</gene>
<proteinExistence type="predicted"/>
<dbReference type="Proteomes" id="UP000184016">
    <property type="component" value="Unassembled WGS sequence"/>
</dbReference>
<sequence length="193" mass="23301">MHGWMFYFSQWCHHMRSFLPWWGPIVLAIYVGYMLWVFFYPIRYVYAVTDGTYVQFPDIQEGAIWVSVIALIIFYILWFALPYPGTELLFDIFSLPWLGIYMLYGMVMPAMECFYRSGEWGKDHENRLKSGMTYPEWEMYKEQRKQLKTRLEQEELTAWVRAHSQETSEEEAEMTAYDKRSRFKVIPGKRKRG</sequence>
<keyword evidence="1" id="KW-0472">Membrane</keyword>
<feature type="transmembrane region" description="Helical" evidence="1">
    <location>
        <begin position="88"/>
        <end position="107"/>
    </location>
</feature>
<dbReference type="STRING" id="1830138.SAMN05443507_11929"/>
<keyword evidence="3" id="KW-1185">Reference proteome</keyword>
<name>A0A1M6UBG0_9BACL</name>
<keyword evidence="1" id="KW-0812">Transmembrane</keyword>
<dbReference type="AlphaFoldDB" id="A0A1M6UBG0"/>
<reference evidence="3" key="1">
    <citation type="submission" date="2016-11" db="EMBL/GenBank/DDBJ databases">
        <authorList>
            <person name="Varghese N."/>
            <person name="Submissions S."/>
        </authorList>
    </citation>
    <scope>NUCLEOTIDE SEQUENCE [LARGE SCALE GENOMIC DNA]</scope>
    <source>
        <strain evidence="3">USBA-503</strain>
    </source>
</reference>
<dbReference type="EMBL" id="FRAF01000019">
    <property type="protein sequence ID" value="SHK66501.1"/>
    <property type="molecule type" value="Genomic_DNA"/>
</dbReference>
<dbReference type="RefSeq" id="WP_072874648.1">
    <property type="nucleotide sequence ID" value="NZ_FRAF01000019.1"/>
</dbReference>
<evidence type="ECO:0000313" key="3">
    <source>
        <dbReference type="Proteomes" id="UP000184016"/>
    </source>
</evidence>
<feature type="transmembrane region" description="Helical" evidence="1">
    <location>
        <begin position="21"/>
        <end position="42"/>
    </location>
</feature>
<keyword evidence="1" id="KW-1133">Transmembrane helix</keyword>
<feature type="transmembrane region" description="Helical" evidence="1">
    <location>
        <begin position="62"/>
        <end position="81"/>
    </location>
</feature>
<dbReference type="OrthoDB" id="2374084at2"/>